<sequence>MDVSIIIPSFNRYPLNLFCLFSLENQTYDLAKMEVILIDDSSTDETPLLKEFSPDYNFKYIRNKSNLGLPATRNKGLRIARGKVVMFLDAEMIVDAKYVENHLKHHQSIDNAVVIGGRKRHKLYSCLFPGFNSKQTKDLSRLLKRKPTRSWFSKRLGKEMHSKKIGRYVKQLNSPIVLLEKEDIGNFSQLERLSIAKKHTNNVLEQLGEHFDSSHLNWLACVGNLSVKKDTIDMIGGYDEDYKGWGTEDHDLAFRLKKAGVTFIVEPELIRYHQEHPIVSGYLKQGKKNRVLFQKKHPVLDVCIRSLKSIQKEDYKFMDSIMNEHYSLKRKFPGKYEEFNQCIVELLQEAAILDSQGKPVINLMQSAGIQEDRKRKDRIIHQRNEIDSHEQYPHLIKLFDLLNNR</sequence>
<feature type="domain" description="Galactosyltransferase C-terminal" evidence="3">
    <location>
        <begin position="222"/>
        <end position="264"/>
    </location>
</feature>
<gene>
    <name evidence="4" type="ORF">WQ57_00805</name>
</gene>
<dbReference type="Proteomes" id="UP000034166">
    <property type="component" value="Unassembled WGS sequence"/>
</dbReference>
<dbReference type="CDD" id="cd00761">
    <property type="entry name" value="Glyco_tranf_GTA_type"/>
    <property type="match status" value="1"/>
</dbReference>
<dbReference type="SUPFAM" id="SSF53448">
    <property type="entry name" value="Nucleotide-diphospho-sugar transferases"/>
    <property type="match status" value="1"/>
</dbReference>
<keyword evidence="1" id="KW-0808">Transferase</keyword>
<dbReference type="PANTHER" id="PTHR43685">
    <property type="entry name" value="GLYCOSYLTRANSFERASE"/>
    <property type="match status" value="1"/>
</dbReference>
<dbReference type="PATRIC" id="fig|1408103.3.peg.177"/>
<dbReference type="Gene3D" id="3.90.550.10">
    <property type="entry name" value="Spore Coat Polysaccharide Biosynthesis Protein SpsA, Chain A"/>
    <property type="match status" value="1"/>
</dbReference>
<evidence type="ECO:0000259" key="2">
    <source>
        <dbReference type="Pfam" id="PF00535"/>
    </source>
</evidence>
<dbReference type="Pfam" id="PF02709">
    <property type="entry name" value="Glyco_transf_7C"/>
    <property type="match status" value="1"/>
</dbReference>
<dbReference type="RefSeq" id="WP_046521805.1">
    <property type="nucleotide sequence ID" value="NZ_LAYY01000001.1"/>
</dbReference>
<reference evidence="4 5" key="1">
    <citation type="submission" date="2015-04" db="EMBL/GenBank/DDBJ databases">
        <title>Taxonomic description and genome sequence of Bacillus campisalis sp. nov., a novel member of the genus Bacillus isolated from solar saltern.</title>
        <authorList>
            <person name="Mathan Kumar R."/>
            <person name="Kaur G."/>
            <person name="Kumar A."/>
            <person name="Singh N.K."/>
            <person name="Kaur N."/>
            <person name="Kumar N."/>
            <person name="Mayilraj S."/>
        </authorList>
    </citation>
    <scope>NUCLEOTIDE SEQUENCE [LARGE SCALE GENOMIC DNA]</scope>
    <source>
        <strain evidence="4 5">SA2-6</strain>
    </source>
</reference>
<keyword evidence="5" id="KW-1185">Reference proteome</keyword>
<accession>A0A0M2SZ86</accession>
<feature type="domain" description="Glycosyltransferase 2-like" evidence="2">
    <location>
        <begin position="4"/>
        <end position="122"/>
    </location>
</feature>
<evidence type="ECO:0000313" key="5">
    <source>
        <dbReference type="Proteomes" id="UP000034166"/>
    </source>
</evidence>
<dbReference type="InterPro" id="IPR029044">
    <property type="entry name" value="Nucleotide-diphossugar_trans"/>
</dbReference>
<dbReference type="OrthoDB" id="9812302at2"/>
<dbReference type="EMBL" id="LAYY01000001">
    <property type="protein sequence ID" value="KKK39864.1"/>
    <property type="molecule type" value="Genomic_DNA"/>
</dbReference>
<evidence type="ECO:0008006" key="6">
    <source>
        <dbReference type="Google" id="ProtNLM"/>
    </source>
</evidence>
<dbReference type="AlphaFoldDB" id="A0A0M2SZ86"/>
<dbReference type="GO" id="GO:0016740">
    <property type="term" value="F:transferase activity"/>
    <property type="evidence" value="ECO:0007669"/>
    <property type="project" value="UniProtKB-KW"/>
</dbReference>
<proteinExistence type="predicted"/>
<dbReference type="Pfam" id="PF00535">
    <property type="entry name" value="Glycos_transf_2"/>
    <property type="match status" value="1"/>
</dbReference>
<dbReference type="InterPro" id="IPR001173">
    <property type="entry name" value="Glyco_trans_2-like"/>
</dbReference>
<name>A0A0M2SZ86_9BACI</name>
<evidence type="ECO:0000256" key="1">
    <source>
        <dbReference type="ARBA" id="ARBA00022679"/>
    </source>
</evidence>
<dbReference type="PANTHER" id="PTHR43685:SF2">
    <property type="entry name" value="GLYCOSYLTRANSFERASE 2-LIKE DOMAIN-CONTAINING PROTEIN"/>
    <property type="match status" value="1"/>
</dbReference>
<organism evidence="4 5">
    <name type="scientific">Mesobacillus campisalis</name>
    <dbReference type="NCBI Taxonomy" id="1408103"/>
    <lineage>
        <taxon>Bacteria</taxon>
        <taxon>Bacillati</taxon>
        <taxon>Bacillota</taxon>
        <taxon>Bacilli</taxon>
        <taxon>Bacillales</taxon>
        <taxon>Bacillaceae</taxon>
        <taxon>Mesobacillus</taxon>
    </lineage>
</organism>
<comment type="caution">
    <text evidence="4">The sequence shown here is derived from an EMBL/GenBank/DDBJ whole genome shotgun (WGS) entry which is preliminary data.</text>
</comment>
<evidence type="ECO:0000313" key="4">
    <source>
        <dbReference type="EMBL" id="KKK39864.1"/>
    </source>
</evidence>
<dbReference type="InterPro" id="IPR050834">
    <property type="entry name" value="Glycosyltransf_2"/>
</dbReference>
<protein>
    <recommendedName>
        <fullName evidence="6">Glycosyltransferase 2-like domain-containing protein</fullName>
    </recommendedName>
</protein>
<dbReference type="InterPro" id="IPR027791">
    <property type="entry name" value="Galactosyl_T_C"/>
</dbReference>
<evidence type="ECO:0000259" key="3">
    <source>
        <dbReference type="Pfam" id="PF02709"/>
    </source>
</evidence>